<evidence type="ECO:0000313" key="4">
    <source>
        <dbReference type="Proteomes" id="UP000011087"/>
    </source>
</evidence>
<evidence type="ECO:0000313" key="2">
    <source>
        <dbReference type="EMBL" id="EKX44586.1"/>
    </source>
</evidence>
<proteinExistence type="predicted"/>
<dbReference type="Proteomes" id="UP000011087">
    <property type="component" value="Unassembled WGS sequence"/>
</dbReference>
<reference evidence="2 4" key="1">
    <citation type="journal article" date="2012" name="Nature">
        <title>Algal genomes reveal evolutionary mosaicism and the fate of nucleomorphs.</title>
        <authorList>
            <consortium name="DOE Joint Genome Institute"/>
            <person name="Curtis B.A."/>
            <person name="Tanifuji G."/>
            <person name="Burki F."/>
            <person name="Gruber A."/>
            <person name="Irimia M."/>
            <person name="Maruyama S."/>
            <person name="Arias M.C."/>
            <person name="Ball S.G."/>
            <person name="Gile G.H."/>
            <person name="Hirakawa Y."/>
            <person name="Hopkins J.F."/>
            <person name="Kuo A."/>
            <person name="Rensing S.A."/>
            <person name="Schmutz J."/>
            <person name="Symeonidi A."/>
            <person name="Elias M."/>
            <person name="Eveleigh R.J."/>
            <person name="Herman E.K."/>
            <person name="Klute M.J."/>
            <person name="Nakayama T."/>
            <person name="Obornik M."/>
            <person name="Reyes-Prieto A."/>
            <person name="Armbrust E.V."/>
            <person name="Aves S.J."/>
            <person name="Beiko R.G."/>
            <person name="Coutinho P."/>
            <person name="Dacks J.B."/>
            <person name="Durnford D.G."/>
            <person name="Fast N.M."/>
            <person name="Green B.R."/>
            <person name="Grisdale C.J."/>
            <person name="Hempel F."/>
            <person name="Henrissat B."/>
            <person name="Hoppner M.P."/>
            <person name="Ishida K."/>
            <person name="Kim E."/>
            <person name="Koreny L."/>
            <person name="Kroth P.G."/>
            <person name="Liu Y."/>
            <person name="Malik S.B."/>
            <person name="Maier U.G."/>
            <person name="McRose D."/>
            <person name="Mock T."/>
            <person name="Neilson J.A."/>
            <person name="Onodera N.T."/>
            <person name="Poole A.M."/>
            <person name="Pritham E.J."/>
            <person name="Richards T.A."/>
            <person name="Rocap G."/>
            <person name="Roy S.W."/>
            <person name="Sarai C."/>
            <person name="Schaack S."/>
            <person name="Shirato S."/>
            <person name="Slamovits C.H."/>
            <person name="Spencer D.F."/>
            <person name="Suzuki S."/>
            <person name="Worden A.Z."/>
            <person name="Zauner S."/>
            <person name="Barry K."/>
            <person name="Bell C."/>
            <person name="Bharti A.K."/>
            <person name="Crow J.A."/>
            <person name="Grimwood J."/>
            <person name="Kramer R."/>
            <person name="Lindquist E."/>
            <person name="Lucas S."/>
            <person name="Salamov A."/>
            <person name="McFadden G.I."/>
            <person name="Lane C.E."/>
            <person name="Keeling P.J."/>
            <person name="Gray M.W."/>
            <person name="Grigoriev I.V."/>
            <person name="Archibald J.M."/>
        </authorList>
    </citation>
    <scope>NUCLEOTIDE SEQUENCE</scope>
    <source>
        <strain evidence="2 4">CCMP2712</strain>
    </source>
</reference>
<dbReference type="RefSeq" id="XP_005831566.1">
    <property type="nucleotide sequence ID" value="XM_005831509.1"/>
</dbReference>
<dbReference type="HOGENOM" id="CLU_1630181_0_0_1"/>
<sequence>MARTLVVRAAGAAILGALVCLIALERAGEANTFALADADGLTVREPNGDEIEMNHPGWQQWIDNVKESGADRELRMYEVQDGELTVREPNGDVIEMNHPGWKDWISHVEDSGADRELGIHEVQKGDVTVREPNGDMIDMDAPGWKGWIRGMEGSTENSALPDN</sequence>
<feature type="signal peptide" evidence="1">
    <location>
        <begin position="1"/>
        <end position="30"/>
    </location>
</feature>
<name>L1J7S9_GUITC</name>
<reference evidence="4" key="2">
    <citation type="submission" date="2012-11" db="EMBL/GenBank/DDBJ databases">
        <authorList>
            <person name="Kuo A."/>
            <person name="Curtis B.A."/>
            <person name="Tanifuji G."/>
            <person name="Burki F."/>
            <person name="Gruber A."/>
            <person name="Irimia M."/>
            <person name="Maruyama S."/>
            <person name="Arias M.C."/>
            <person name="Ball S.G."/>
            <person name="Gile G.H."/>
            <person name="Hirakawa Y."/>
            <person name="Hopkins J.F."/>
            <person name="Rensing S.A."/>
            <person name="Schmutz J."/>
            <person name="Symeonidi A."/>
            <person name="Elias M."/>
            <person name="Eveleigh R.J."/>
            <person name="Herman E.K."/>
            <person name="Klute M.J."/>
            <person name="Nakayama T."/>
            <person name="Obornik M."/>
            <person name="Reyes-Prieto A."/>
            <person name="Armbrust E.V."/>
            <person name="Aves S.J."/>
            <person name="Beiko R.G."/>
            <person name="Coutinho P."/>
            <person name="Dacks J.B."/>
            <person name="Durnford D.G."/>
            <person name="Fast N.M."/>
            <person name="Green B.R."/>
            <person name="Grisdale C."/>
            <person name="Hempe F."/>
            <person name="Henrissat B."/>
            <person name="Hoppner M.P."/>
            <person name="Ishida K.-I."/>
            <person name="Kim E."/>
            <person name="Koreny L."/>
            <person name="Kroth P.G."/>
            <person name="Liu Y."/>
            <person name="Malik S.-B."/>
            <person name="Maier U.G."/>
            <person name="McRose D."/>
            <person name="Mock T."/>
            <person name="Neilson J.A."/>
            <person name="Onodera N.T."/>
            <person name="Poole A.M."/>
            <person name="Pritham E.J."/>
            <person name="Richards T.A."/>
            <person name="Rocap G."/>
            <person name="Roy S.W."/>
            <person name="Sarai C."/>
            <person name="Schaack S."/>
            <person name="Shirato S."/>
            <person name="Slamovits C.H."/>
            <person name="Spencer D.F."/>
            <person name="Suzuki S."/>
            <person name="Worden A.Z."/>
            <person name="Zauner S."/>
            <person name="Barry K."/>
            <person name="Bell C."/>
            <person name="Bharti A.K."/>
            <person name="Crow J.A."/>
            <person name="Grimwood J."/>
            <person name="Kramer R."/>
            <person name="Lindquist E."/>
            <person name="Lucas S."/>
            <person name="Salamov A."/>
            <person name="McFadden G.I."/>
            <person name="Lane C.E."/>
            <person name="Keeling P.J."/>
            <person name="Gray M.W."/>
            <person name="Grigoriev I.V."/>
            <person name="Archibald J.M."/>
        </authorList>
    </citation>
    <scope>NUCLEOTIDE SEQUENCE</scope>
    <source>
        <strain evidence="4">CCMP2712</strain>
    </source>
</reference>
<dbReference type="EnsemblProtists" id="EKX44586">
    <property type="protein sequence ID" value="EKX44586"/>
    <property type="gene ID" value="GUITHDRAFT_139533"/>
</dbReference>
<feature type="chain" id="PRO_5008770964" evidence="1">
    <location>
        <begin position="31"/>
        <end position="163"/>
    </location>
</feature>
<protein>
    <submittedName>
        <fullName evidence="2 3">Uncharacterized protein</fullName>
    </submittedName>
</protein>
<dbReference type="PaxDb" id="55529-EKX44586"/>
<evidence type="ECO:0000313" key="3">
    <source>
        <dbReference type="EnsemblProtists" id="EKX44586"/>
    </source>
</evidence>
<gene>
    <name evidence="2" type="ORF">GUITHDRAFT_139533</name>
</gene>
<keyword evidence="1" id="KW-0732">Signal</keyword>
<dbReference type="GeneID" id="17301259"/>
<organism evidence="2">
    <name type="scientific">Guillardia theta (strain CCMP2712)</name>
    <name type="common">Cryptophyte</name>
    <dbReference type="NCBI Taxonomy" id="905079"/>
    <lineage>
        <taxon>Eukaryota</taxon>
        <taxon>Cryptophyceae</taxon>
        <taxon>Pyrenomonadales</taxon>
        <taxon>Geminigeraceae</taxon>
        <taxon>Guillardia</taxon>
    </lineage>
</organism>
<evidence type="ECO:0000256" key="1">
    <source>
        <dbReference type="SAM" id="SignalP"/>
    </source>
</evidence>
<dbReference type="AlphaFoldDB" id="L1J7S9"/>
<accession>L1J7S9</accession>
<reference evidence="3" key="3">
    <citation type="submission" date="2016-03" db="UniProtKB">
        <authorList>
            <consortium name="EnsemblProtists"/>
        </authorList>
    </citation>
    <scope>IDENTIFICATION</scope>
</reference>
<keyword evidence="4" id="KW-1185">Reference proteome</keyword>
<dbReference type="EMBL" id="JH993003">
    <property type="protein sequence ID" value="EKX44586.1"/>
    <property type="molecule type" value="Genomic_DNA"/>
</dbReference>
<dbReference type="KEGG" id="gtt:GUITHDRAFT_139533"/>